<evidence type="ECO:0000313" key="3">
    <source>
        <dbReference type="Proteomes" id="UP001500416"/>
    </source>
</evidence>
<keyword evidence="3" id="KW-1185">Reference proteome</keyword>
<dbReference type="PROSITE" id="PS50943">
    <property type="entry name" value="HTH_CROC1"/>
    <property type="match status" value="1"/>
</dbReference>
<dbReference type="InterPro" id="IPR011990">
    <property type="entry name" value="TPR-like_helical_dom_sf"/>
</dbReference>
<dbReference type="Gene3D" id="1.25.40.10">
    <property type="entry name" value="Tetratricopeptide repeat domain"/>
    <property type="match status" value="1"/>
</dbReference>
<sequence>MLSAPEHDTFRKLMKQLREEQGRSFRALAESTNYDPSHLAGVERGRRAPKLDLAEQVDRALGAGGRLIAALRRRPAQLSAVVSPFVGRADEVRRIRAALAGDRADGSPRVVVVEGPPGVGKSSLALRVAHDVKDRYPDGQLFADLHGFSPAQAPAHPADVLEEMLTALGMRDVPAGLSERATLFRSVLDGRRVLLVLDNAARLDQLTPLLPGSATCAVLVTSRRELTGLAVRTGVTRVTVHPMTPEESAELVASVTGSRPDDVLVRRCGGLPLALRIAGEWLARHPGRDLAARLADEQRRLDSLDTGDESTALRAVIGWSYRELPGPAARLFRLLGRYRGAHIGVAAATALAGADSAELLEDLAAGHLVEHADGRYRLHDLLRAYAAEQPEPDEADAARRLAEWYVHTARAAGRVLAPTRAVPFTPPKAPGITPLRFTGYEEALAWCDAEAENFAPVIRLAHRHGLWAPAWQLAVVLWDWLQVRRPLSVWVETHEAALRAARRALDAEADAWVSTNLAMAFKEQRCFAASRARLEYALKVRKRRGDRYGQAWTLAGLVFLAVEEGDPAAAPAEEALRIFAEVGDREGTAEVLLARAGTEDEVRTALRLFEELEIHDGRGRAWLRLSALRGGDRDAVERAVRAFRRGGDRRGEADALLRLADLREAAGLPGNREREAAWELYDLLSDPRADEIIQRLR</sequence>
<dbReference type="Gene3D" id="3.40.50.300">
    <property type="entry name" value="P-loop containing nucleotide triphosphate hydrolases"/>
    <property type="match status" value="1"/>
</dbReference>
<protein>
    <recommendedName>
        <fullName evidence="1">HTH cro/C1-type domain-containing protein</fullName>
    </recommendedName>
</protein>
<dbReference type="Proteomes" id="UP001500416">
    <property type="component" value="Unassembled WGS sequence"/>
</dbReference>
<evidence type="ECO:0000259" key="1">
    <source>
        <dbReference type="PROSITE" id="PS50943"/>
    </source>
</evidence>
<name>A0ABN0TL85_9PSEU</name>
<dbReference type="Gene3D" id="1.10.260.40">
    <property type="entry name" value="lambda repressor-like DNA-binding domains"/>
    <property type="match status" value="1"/>
</dbReference>
<dbReference type="SMART" id="SM00530">
    <property type="entry name" value="HTH_XRE"/>
    <property type="match status" value="1"/>
</dbReference>
<organism evidence="2 3">
    <name type="scientific">Saccharothrix mutabilis subsp. mutabilis</name>
    <dbReference type="NCBI Taxonomy" id="66855"/>
    <lineage>
        <taxon>Bacteria</taxon>
        <taxon>Bacillati</taxon>
        <taxon>Actinomycetota</taxon>
        <taxon>Actinomycetes</taxon>
        <taxon>Pseudonocardiales</taxon>
        <taxon>Pseudonocardiaceae</taxon>
        <taxon>Saccharothrix</taxon>
    </lineage>
</organism>
<dbReference type="SUPFAM" id="SSF47413">
    <property type="entry name" value="lambda repressor-like DNA-binding domains"/>
    <property type="match status" value="1"/>
</dbReference>
<dbReference type="InterPro" id="IPR003593">
    <property type="entry name" value="AAA+_ATPase"/>
</dbReference>
<evidence type="ECO:0000313" key="2">
    <source>
        <dbReference type="EMBL" id="GAA0224557.1"/>
    </source>
</evidence>
<dbReference type="Pfam" id="PF13191">
    <property type="entry name" value="AAA_16"/>
    <property type="match status" value="1"/>
</dbReference>
<dbReference type="CDD" id="cd00093">
    <property type="entry name" value="HTH_XRE"/>
    <property type="match status" value="1"/>
</dbReference>
<dbReference type="RefSeq" id="WP_343933762.1">
    <property type="nucleotide sequence ID" value="NZ_BAAABU010000004.1"/>
</dbReference>
<dbReference type="InterPro" id="IPR001387">
    <property type="entry name" value="Cro/C1-type_HTH"/>
</dbReference>
<dbReference type="SUPFAM" id="SSF48452">
    <property type="entry name" value="TPR-like"/>
    <property type="match status" value="1"/>
</dbReference>
<dbReference type="InterPro" id="IPR027417">
    <property type="entry name" value="P-loop_NTPase"/>
</dbReference>
<feature type="domain" description="HTH cro/C1-type" evidence="1">
    <location>
        <begin position="14"/>
        <end position="67"/>
    </location>
</feature>
<reference evidence="2 3" key="1">
    <citation type="journal article" date="2019" name="Int. J. Syst. Evol. Microbiol.">
        <title>The Global Catalogue of Microorganisms (GCM) 10K type strain sequencing project: providing services to taxonomists for standard genome sequencing and annotation.</title>
        <authorList>
            <consortium name="The Broad Institute Genomics Platform"/>
            <consortium name="The Broad Institute Genome Sequencing Center for Infectious Disease"/>
            <person name="Wu L."/>
            <person name="Ma J."/>
        </authorList>
    </citation>
    <scope>NUCLEOTIDE SEQUENCE [LARGE SCALE GENOMIC DNA]</scope>
    <source>
        <strain evidence="2 3">JCM 3380</strain>
    </source>
</reference>
<dbReference type="SUPFAM" id="SSF52540">
    <property type="entry name" value="P-loop containing nucleoside triphosphate hydrolases"/>
    <property type="match status" value="1"/>
</dbReference>
<dbReference type="PRINTS" id="PR00364">
    <property type="entry name" value="DISEASERSIST"/>
</dbReference>
<dbReference type="EMBL" id="BAAABU010000004">
    <property type="protein sequence ID" value="GAA0224557.1"/>
    <property type="molecule type" value="Genomic_DNA"/>
</dbReference>
<proteinExistence type="predicted"/>
<accession>A0ABN0TL85</accession>
<dbReference type="InterPro" id="IPR041664">
    <property type="entry name" value="AAA_16"/>
</dbReference>
<dbReference type="PANTHER" id="PTHR47691">
    <property type="entry name" value="REGULATOR-RELATED"/>
    <property type="match status" value="1"/>
</dbReference>
<comment type="caution">
    <text evidence="2">The sequence shown here is derived from an EMBL/GenBank/DDBJ whole genome shotgun (WGS) entry which is preliminary data.</text>
</comment>
<dbReference type="Pfam" id="PF13560">
    <property type="entry name" value="HTH_31"/>
    <property type="match status" value="1"/>
</dbReference>
<gene>
    <name evidence="2" type="ORF">GCM10010492_23400</name>
</gene>
<dbReference type="InterPro" id="IPR010982">
    <property type="entry name" value="Lambda_DNA-bd_dom_sf"/>
</dbReference>
<dbReference type="SMART" id="SM00382">
    <property type="entry name" value="AAA"/>
    <property type="match status" value="1"/>
</dbReference>
<dbReference type="PANTHER" id="PTHR47691:SF3">
    <property type="entry name" value="HTH-TYPE TRANSCRIPTIONAL REGULATOR RV0890C-RELATED"/>
    <property type="match status" value="1"/>
</dbReference>